<sequence>MHDTPSKASYTSGLFAFFIGRIADMFSNVNWADVASVTGIVIGVATFLVNWYYKKKDFELKEKELNQRSRSHHHD</sequence>
<evidence type="ECO:0000313" key="3">
    <source>
        <dbReference type="Proteomes" id="UP000007052"/>
    </source>
</evidence>
<dbReference type="AlphaFoldDB" id="A0AB33QDM6"/>
<proteinExistence type="predicted"/>
<keyword evidence="1" id="KW-0472">Membrane</keyword>
<dbReference type="InterPro" id="IPR032118">
    <property type="entry name" value="Phage_holin_HP1"/>
</dbReference>
<feature type="transmembrane region" description="Helical" evidence="1">
    <location>
        <begin position="34"/>
        <end position="53"/>
    </location>
</feature>
<evidence type="ECO:0000256" key="1">
    <source>
        <dbReference type="SAM" id="Phobius"/>
    </source>
</evidence>
<keyword evidence="1" id="KW-1133">Transmembrane helix</keyword>
<evidence type="ECO:0000313" key="2">
    <source>
        <dbReference type="EMBL" id="CBW14513.1"/>
    </source>
</evidence>
<name>A0AB33QDM6_HAEP3</name>
<protein>
    <submittedName>
        <fullName evidence="2">Holin</fullName>
    </submittedName>
</protein>
<dbReference type="KEGG" id="hpr:PARA_04060"/>
<accession>A0AB33QDM6</accession>
<dbReference type="Pfam" id="PF16080">
    <property type="entry name" value="Phage_holin_2_3"/>
    <property type="match status" value="1"/>
</dbReference>
<reference evidence="3" key="1">
    <citation type="submission" date="2010-07" db="EMBL/GenBank/DDBJ databases">
        <title>The genome sequence of Haemophilus parainfluenzae T3T1.</title>
        <authorList>
            <person name="Crook D."/>
            <person name="Hood D."/>
            <person name="Moxon R."/>
            <person name="Parkhill J."/>
            <person name="Aslett M."/>
            <person name="Bentley S.D."/>
        </authorList>
    </citation>
    <scope>NUCLEOTIDE SEQUENCE [LARGE SCALE GENOMIC DNA]</scope>
    <source>
        <strain evidence="3">T3T1</strain>
    </source>
</reference>
<dbReference type="Proteomes" id="UP000007052">
    <property type="component" value="Chromosome"/>
</dbReference>
<keyword evidence="1" id="KW-0812">Transmembrane</keyword>
<dbReference type="EMBL" id="FQ312002">
    <property type="protein sequence ID" value="CBW14513.1"/>
    <property type="molecule type" value="Genomic_DNA"/>
</dbReference>
<gene>
    <name evidence="2" type="ordered locus">PARA_04060</name>
</gene>
<dbReference type="RefSeq" id="WP_014064323.1">
    <property type="nucleotide sequence ID" value="NC_015964.1"/>
</dbReference>
<organism evidence="2 3">
    <name type="scientific">Haemophilus parainfluenzae (strain T3T1)</name>
    <dbReference type="NCBI Taxonomy" id="862965"/>
    <lineage>
        <taxon>Bacteria</taxon>
        <taxon>Pseudomonadati</taxon>
        <taxon>Pseudomonadota</taxon>
        <taxon>Gammaproteobacteria</taxon>
        <taxon>Pasteurellales</taxon>
        <taxon>Pasteurellaceae</taxon>
        <taxon>Haemophilus</taxon>
    </lineage>
</organism>